<keyword evidence="3" id="KW-1185">Reference proteome</keyword>
<dbReference type="InterPro" id="IPR017853">
    <property type="entry name" value="GH"/>
</dbReference>
<evidence type="ECO:0000313" key="3">
    <source>
        <dbReference type="Proteomes" id="UP001207626"/>
    </source>
</evidence>
<name>A0ABT4DVF3_9BACL</name>
<evidence type="ECO:0000313" key="2">
    <source>
        <dbReference type="EMBL" id="MCY9521331.1"/>
    </source>
</evidence>
<dbReference type="InterPro" id="IPR057739">
    <property type="entry name" value="Glyco_hydro_29_N"/>
</dbReference>
<sequence>MPSSKSYLVLYSSIYNVPLAHTIISNTFQFADSEIQDWEYGHENHDEPRRFIFEPNDWNPDRLDCAQWAKVATSAGIKFAALTAKHHMALENIRSDYGVGIG</sequence>
<dbReference type="Proteomes" id="UP001207626">
    <property type="component" value="Unassembled WGS sequence"/>
</dbReference>
<gene>
    <name evidence="2" type="ORF">M5X09_16930</name>
</gene>
<feature type="domain" description="Glycoside hydrolase family 29 N-terminal" evidence="1">
    <location>
        <begin position="54"/>
        <end position="95"/>
    </location>
</feature>
<reference evidence="2 3" key="1">
    <citation type="submission" date="2022-05" db="EMBL/GenBank/DDBJ databases">
        <title>Genome Sequencing of Bee-Associated Microbes.</title>
        <authorList>
            <person name="Dunlap C."/>
        </authorList>
    </citation>
    <scope>NUCLEOTIDE SEQUENCE [LARGE SCALE GENOMIC DNA]</scope>
    <source>
        <strain evidence="2 3">NRRL NRS-1438</strain>
    </source>
</reference>
<evidence type="ECO:0000259" key="1">
    <source>
        <dbReference type="Pfam" id="PF01120"/>
    </source>
</evidence>
<dbReference type="Gene3D" id="3.20.20.80">
    <property type="entry name" value="Glycosidases"/>
    <property type="match status" value="1"/>
</dbReference>
<comment type="caution">
    <text evidence="2">The sequence shown here is derived from an EMBL/GenBank/DDBJ whole genome shotgun (WGS) entry which is preliminary data.</text>
</comment>
<organism evidence="2 3">
    <name type="scientific">Paenibacillus apiarius</name>
    <dbReference type="NCBI Taxonomy" id="46240"/>
    <lineage>
        <taxon>Bacteria</taxon>
        <taxon>Bacillati</taxon>
        <taxon>Bacillota</taxon>
        <taxon>Bacilli</taxon>
        <taxon>Bacillales</taxon>
        <taxon>Paenibacillaceae</taxon>
        <taxon>Paenibacillus</taxon>
    </lineage>
</organism>
<protein>
    <submittedName>
        <fullName evidence="2">Alpha-L-fucosidase</fullName>
    </submittedName>
</protein>
<proteinExistence type="predicted"/>
<dbReference type="EMBL" id="JAMDLW010000022">
    <property type="protein sequence ID" value="MCY9521331.1"/>
    <property type="molecule type" value="Genomic_DNA"/>
</dbReference>
<dbReference type="Pfam" id="PF01120">
    <property type="entry name" value="Alpha_L_fucos"/>
    <property type="match status" value="1"/>
</dbReference>
<accession>A0ABT4DVF3</accession>
<dbReference type="RefSeq" id="WP_268601186.1">
    <property type="nucleotide sequence ID" value="NZ_JAMDLV010000021.1"/>
</dbReference>
<dbReference type="SUPFAM" id="SSF51445">
    <property type="entry name" value="(Trans)glycosidases"/>
    <property type="match status" value="1"/>
</dbReference>